<dbReference type="EMBL" id="CM023477">
    <property type="protein sequence ID" value="KAH7937403.1"/>
    <property type="molecule type" value="Genomic_DNA"/>
</dbReference>
<organism evidence="1 2">
    <name type="scientific">Dermacentor silvarum</name>
    <name type="common">Tick</name>
    <dbReference type="NCBI Taxonomy" id="543639"/>
    <lineage>
        <taxon>Eukaryota</taxon>
        <taxon>Metazoa</taxon>
        <taxon>Ecdysozoa</taxon>
        <taxon>Arthropoda</taxon>
        <taxon>Chelicerata</taxon>
        <taxon>Arachnida</taxon>
        <taxon>Acari</taxon>
        <taxon>Parasitiformes</taxon>
        <taxon>Ixodida</taxon>
        <taxon>Ixodoidea</taxon>
        <taxon>Ixodidae</taxon>
        <taxon>Rhipicephalinae</taxon>
        <taxon>Dermacentor</taxon>
    </lineage>
</organism>
<evidence type="ECO:0000313" key="2">
    <source>
        <dbReference type="Proteomes" id="UP000821865"/>
    </source>
</evidence>
<evidence type="ECO:0000313" key="1">
    <source>
        <dbReference type="EMBL" id="KAH7937403.1"/>
    </source>
</evidence>
<sequence length="412" mass="43560">MLVVRSHALRLVVIDDRGREPTVQQQRSESIPQPPPHLSQASGSSISTSASSAFHRVPGSKASKTTDEAASAAAAEAKACGDDAGNLQYGDPWDTDPAAVALRLLKAENNRKSPTPAHATPAAKGAPSTNVKAHQPVYEAAFELRLKQREPDQGLDRLAQSPTIILHGLQQQPRAGPLHPVPSSSSSSGVSVTPGRKGGITRQPSLQNVCCPTPRPHQGSSCSTSVSSSVQQQPAPTPRGSSSSGGGIPLVPIPAIRDPDLAFRQASVAIDQSHPLPRLSISENAPAEPVDAVTVKRSIHAGVGLLPSESVRRPGHSDHHNEAELRSVSDCTLRTFRASPSLDRLSNSSCDGPRKPEERRGGLVAVAPLTYFALFSFLLRHSLFLLFLSGPRPLFSGLSLLFRNPCLQLGAL</sequence>
<keyword evidence="2" id="KW-1185">Reference proteome</keyword>
<name>A0ACB8C931_DERSI</name>
<reference evidence="1" key="1">
    <citation type="submission" date="2020-05" db="EMBL/GenBank/DDBJ databases">
        <title>Large-scale comparative analyses of tick genomes elucidate their genetic diversity and vector capacities.</title>
        <authorList>
            <person name="Jia N."/>
            <person name="Wang J."/>
            <person name="Shi W."/>
            <person name="Du L."/>
            <person name="Sun Y."/>
            <person name="Zhan W."/>
            <person name="Jiang J."/>
            <person name="Wang Q."/>
            <person name="Zhang B."/>
            <person name="Ji P."/>
            <person name="Sakyi L.B."/>
            <person name="Cui X."/>
            <person name="Yuan T."/>
            <person name="Jiang B."/>
            <person name="Yang W."/>
            <person name="Lam T.T.-Y."/>
            <person name="Chang Q."/>
            <person name="Ding S."/>
            <person name="Wang X."/>
            <person name="Zhu J."/>
            <person name="Ruan X."/>
            <person name="Zhao L."/>
            <person name="Wei J."/>
            <person name="Que T."/>
            <person name="Du C."/>
            <person name="Cheng J."/>
            <person name="Dai P."/>
            <person name="Han X."/>
            <person name="Huang E."/>
            <person name="Gao Y."/>
            <person name="Liu J."/>
            <person name="Shao H."/>
            <person name="Ye R."/>
            <person name="Li L."/>
            <person name="Wei W."/>
            <person name="Wang X."/>
            <person name="Wang C."/>
            <person name="Yang T."/>
            <person name="Huo Q."/>
            <person name="Li W."/>
            <person name="Guo W."/>
            <person name="Chen H."/>
            <person name="Zhou L."/>
            <person name="Ni X."/>
            <person name="Tian J."/>
            <person name="Zhou Y."/>
            <person name="Sheng Y."/>
            <person name="Liu T."/>
            <person name="Pan Y."/>
            <person name="Xia L."/>
            <person name="Li J."/>
            <person name="Zhao F."/>
            <person name="Cao W."/>
        </authorList>
    </citation>
    <scope>NUCLEOTIDE SEQUENCE</scope>
    <source>
        <strain evidence="1">Dsil-2018</strain>
    </source>
</reference>
<gene>
    <name evidence="1" type="ORF">HPB49_011715</name>
</gene>
<accession>A0ACB8C931</accession>
<comment type="caution">
    <text evidence="1">The sequence shown here is derived from an EMBL/GenBank/DDBJ whole genome shotgun (WGS) entry which is preliminary data.</text>
</comment>
<proteinExistence type="predicted"/>
<protein>
    <submittedName>
        <fullName evidence="1">Uncharacterized protein</fullName>
    </submittedName>
</protein>
<dbReference type="Proteomes" id="UP000821865">
    <property type="component" value="Chromosome 8"/>
</dbReference>